<organism evidence="1 2">
    <name type="scientific">Solanum commersonii</name>
    <name type="common">Commerson's wild potato</name>
    <name type="synonym">Commerson's nightshade</name>
    <dbReference type="NCBI Taxonomy" id="4109"/>
    <lineage>
        <taxon>Eukaryota</taxon>
        <taxon>Viridiplantae</taxon>
        <taxon>Streptophyta</taxon>
        <taxon>Embryophyta</taxon>
        <taxon>Tracheophyta</taxon>
        <taxon>Spermatophyta</taxon>
        <taxon>Magnoliopsida</taxon>
        <taxon>eudicotyledons</taxon>
        <taxon>Gunneridae</taxon>
        <taxon>Pentapetalae</taxon>
        <taxon>asterids</taxon>
        <taxon>lamiids</taxon>
        <taxon>Solanales</taxon>
        <taxon>Solanaceae</taxon>
        <taxon>Solanoideae</taxon>
        <taxon>Solaneae</taxon>
        <taxon>Solanum</taxon>
    </lineage>
</organism>
<dbReference type="Proteomes" id="UP000824120">
    <property type="component" value="Chromosome 6"/>
</dbReference>
<protein>
    <submittedName>
        <fullName evidence="1">Uncharacterized protein</fullName>
    </submittedName>
</protein>
<gene>
    <name evidence="1" type="ORF">H5410_030012</name>
</gene>
<dbReference type="PANTHER" id="PTHR24559">
    <property type="entry name" value="TRANSPOSON TY3-I GAG-POL POLYPROTEIN"/>
    <property type="match status" value="1"/>
</dbReference>
<reference evidence="1 2" key="1">
    <citation type="submission" date="2020-09" db="EMBL/GenBank/DDBJ databases">
        <title>De no assembly of potato wild relative species, Solanum commersonii.</title>
        <authorList>
            <person name="Cho K."/>
        </authorList>
    </citation>
    <scope>NUCLEOTIDE SEQUENCE [LARGE SCALE GENOMIC DNA]</scope>
    <source>
        <strain evidence="1">LZ3.2</strain>
        <tissue evidence="1">Leaf</tissue>
    </source>
</reference>
<dbReference type="PANTHER" id="PTHR24559:SF444">
    <property type="entry name" value="REVERSE TRANSCRIPTASE DOMAIN-CONTAINING PROTEIN"/>
    <property type="match status" value="1"/>
</dbReference>
<dbReference type="OrthoDB" id="1689949at2759"/>
<name>A0A9J5YEJ7_SOLCO</name>
<dbReference type="InterPro" id="IPR053134">
    <property type="entry name" value="RNA-dir_DNA_polymerase"/>
</dbReference>
<accession>A0A9J5YEJ7</accession>
<evidence type="ECO:0000313" key="2">
    <source>
        <dbReference type="Proteomes" id="UP000824120"/>
    </source>
</evidence>
<dbReference type="AlphaFoldDB" id="A0A9J5YEJ7"/>
<dbReference type="EMBL" id="JACXVP010000006">
    <property type="protein sequence ID" value="KAG5598642.1"/>
    <property type="molecule type" value="Genomic_DNA"/>
</dbReference>
<dbReference type="InterPro" id="IPR043502">
    <property type="entry name" value="DNA/RNA_pol_sf"/>
</dbReference>
<proteinExistence type="predicted"/>
<dbReference type="SUPFAM" id="SSF56672">
    <property type="entry name" value="DNA/RNA polymerases"/>
    <property type="match status" value="1"/>
</dbReference>
<sequence>MMDCGIVVLLLKIYGAKKEDSRLLHFAKALCDLVASINLIPLSIYKKLGTGDPKPSLSQCVINGDRERGPESGVLKSFRRFCDSLRSILRFPSSLGDHFLLYRCALVHEARMGSSNDMPAITYRVESGSKPRLKKRLGVEACVMMNFDSDGIEEYNELVAALDKHEYGPNQKSQPTRPSIEKAPKLELKALPCDLSIKEIQQLLGGLLQILWDPHGFALIKSNSYEHKPGIKHQRRLNPLCKRFLDGEFAWIIGKLNAWTEKDHFPVPFMDRMLDRLARKGWYCFLDGSKTKATLHLSYGTFAFKRMLLGCVMLGNARDMVEDAIGVFMDDF</sequence>
<dbReference type="Gene3D" id="3.30.70.270">
    <property type="match status" value="1"/>
</dbReference>
<keyword evidence="2" id="KW-1185">Reference proteome</keyword>
<comment type="caution">
    <text evidence="1">The sequence shown here is derived from an EMBL/GenBank/DDBJ whole genome shotgun (WGS) entry which is preliminary data.</text>
</comment>
<evidence type="ECO:0000313" key="1">
    <source>
        <dbReference type="EMBL" id="KAG5598642.1"/>
    </source>
</evidence>
<dbReference type="InterPro" id="IPR043128">
    <property type="entry name" value="Rev_trsase/Diguanyl_cyclase"/>
</dbReference>